<dbReference type="Proteomes" id="UP001221898">
    <property type="component" value="Unassembled WGS sequence"/>
</dbReference>
<organism evidence="1 2">
    <name type="scientific">Aldrovandia affinis</name>
    <dbReference type="NCBI Taxonomy" id="143900"/>
    <lineage>
        <taxon>Eukaryota</taxon>
        <taxon>Metazoa</taxon>
        <taxon>Chordata</taxon>
        <taxon>Craniata</taxon>
        <taxon>Vertebrata</taxon>
        <taxon>Euteleostomi</taxon>
        <taxon>Actinopterygii</taxon>
        <taxon>Neopterygii</taxon>
        <taxon>Teleostei</taxon>
        <taxon>Notacanthiformes</taxon>
        <taxon>Halosauridae</taxon>
        <taxon>Aldrovandia</taxon>
    </lineage>
</organism>
<reference evidence="1" key="1">
    <citation type="journal article" date="2023" name="Science">
        <title>Genome structures resolve the early diversification of teleost fishes.</title>
        <authorList>
            <person name="Parey E."/>
            <person name="Louis A."/>
            <person name="Montfort J."/>
            <person name="Bouchez O."/>
            <person name="Roques C."/>
            <person name="Iampietro C."/>
            <person name="Lluch J."/>
            <person name="Castinel A."/>
            <person name="Donnadieu C."/>
            <person name="Desvignes T."/>
            <person name="Floi Bucao C."/>
            <person name="Jouanno E."/>
            <person name="Wen M."/>
            <person name="Mejri S."/>
            <person name="Dirks R."/>
            <person name="Jansen H."/>
            <person name="Henkel C."/>
            <person name="Chen W.J."/>
            <person name="Zahm M."/>
            <person name="Cabau C."/>
            <person name="Klopp C."/>
            <person name="Thompson A.W."/>
            <person name="Robinson-Rechavi M."/>
            <person name="Braasch I."/>
            <person name="Lecointre G."/>
            <person name="Bobe J."/>
            <person name="Postlethwait J.H."/>
            <person name="Berthelot C."/>
            <person name="Roest Crollius H."/>
            <person name="Guiguen Y."/>
        </authorList>
    </citation>
    <scope>NUCLEOTIDE SEQUENCE</scope>
    <source>
        <strain evidence="1">NC1722</strain>
    </source>
</reference>
<sequence>MRRAQSYVRNLTLRRTEKNKRIDWKRAAPACLPEPNKDNHSGNVSTNRLRSYILPANRGHSGSGFYQMALIAEPEVPSPLCSVRGLSLSSMLFKH</sequence>
<comment type="caution">
    <text evidence="1">The sequence shown here is derived from an EMBL/GenBank/DDBJ whole genome shotgun (WGS) entry which is preliminary data.</text>
</comment>
<dbReference type="EMBL" id="JAINUG010000055">
    <property type="protein sequence ID" value="KAJ8403942.1"/>
    <property type="molecule type" value="Genomic_DNA"/>
</dbReference>
<evidence type="ECO:0000313" key="1">
    <source>
        <dbReference type="EMBL" id="KAJ8403942.1"/>
    </source>
</evidence>
<proteinExistence type="predicted"/>
<dbReference type="AlphaFoldDB" id="A0AAD7SKY7"/>
<accession>A0AAD7SKY7</accession>
<evidence type="ECO:0000313" key="2">
    <source>
        <dbReference type="Proteomes" id="UP001221898"/>
    </source>
</evidence>
<keyword evidence="2" id="KW-1185">Reference proteome</keyword>
<protein>
    <submittedName>
        <fullName evidence="1">Uncharacterized protein</fullName>
    </submittedName>
</protein>
<gene>
    <name evidence="1" type="ORF">AAFF_G00342920</name>
</gene>
<name>A0AAD7SKY7_9TELE</name>